<organism evidence="1 2">
    <name type="scientific">Propionicimonas paludicola</name>
    <dbReference type="NCBI Taxonomy" id="185243"/>
    <lineage>
        <taxon>Bacteria</taxon>
        <taxon>Bacillati</taxon>
        <taxon>Actinomycetota</taxon>
        <taxon>Actinomycetes</taxon>
        <taxon>Propionibacteriales</taxon>
        <taxon>Nocardioidaceae</taxon>
        <taxon>Propionicimonas</taxon>
    </lineage>
</organism>
<reference evidence="1 2" key="1">
    <citation type="submission" date="2017-10" db="EMBL/GenBank/DDBJ databases">
        <title>Sequencing the genomes of 1000 actinobacteria strains.</title>
        <authorList>
            <person name="Klenk H.-P."/>
        </authorList>
    </citation>
    <scope>NUCLEOTIDE SEQUENCE [LARGE SCALE GENOMIC DNA]</scope>
    <source>
        <strain evidence="1 2">DSM 15597</strain>
    </source>
</reference>
<dbReference type="AlphaFoldDB" id="A0A2A9CPB1"/>
<protein>
    <submittedName>
        <fullName evidence="1">Uncharacterized protein</fullName>
    </submittedName>
</protein>
<comment type="caution">
    <text evidence="1">The sequence shown here is derived from an EMBL/GenBank/DDBJ whole genome shotgun (WGS) entry which is preliminary data.</text>
</comment>
<evidence type="ECO:0000313" key="2">
    <source>
        <dbReference type="Proteomes" id="UP000226079"/>
    </source>
</evidence>
<evidence type="ECO:0000313" key="1">
    <source>
        <dbReference type="EMBL" id="PFG16297.1"/>
    </source>
</evidence>
<sequence>MPAECGTTGGYQKHRRDGTKTCKACRAAQTAYNQQWSASSPTYKRNNRLMSRARSRALAKLAEQHPDEYRRLYQQTVTELRTA</sequence>
<dbReference type="EMBL" id="PDJC01000001">
    <property type="protein sequence ID" value="PFG16297.1"/>
    <property type="molecule type" value="Genomic_DNA"/>
</dbReference>
<keyword evidence="2" id="KW-1185">Reference proteome</keyword>
<accession>A0A2A9CPB1</accession>
<gene>
    <name evidence="1" type="ORF">ATK74_0831</name>
</gene>
<dbReference type="Proteomes" id="UP000226079">
    <property type="component" value="Unassembled WGS sequence"/>
</dbReference>
<name>A0A2A9CPB1_9ACTN</name>
<proteinExistence type="predicted"/>